<evidence type="ECO:0000256" key="3">
    <source>
        <dbReference type="ARBA" id="ARBA00022771"/>
    </source>
</evidence>
<dbReference type="Proteomes" id="UP000030689">
    <property type="component" value="Unassembled WGS sequence"/>
</dbReference>
<dbReference type="InterPro" id="IPR007021">
    <property type="entry name" value="DUF659"/>
</dbReference>
<dbReference type="Pfam" id="PF04937">
    <property type="entry name" value="DUF659"/>
    <property type="match status" value="1"/>
</dbReference>
<keyword evidence="5" id="KW-0238">DNA-binding</keyword>
<comment type="subcellular location">
    <subcellularLocation>
        <location evidence="1">Nucleus</location>
    </subcellularLocation>
</comment>
<evidence type="ECO:0000256" key="8">
    <source>
        <dbReference type="SAM" id="MobiDB-lite"/>
    </source>
</evidence>
<feature type="compositionally biased region" description="Basic and acidic residues" evidence="8">
    <location>
        <begin position="1"/>
        <end position="10"/>
    </location>
</feature>
<dbReference type="GO" id="GO:0046983">
    <property type="term" value="F:protein dimerization activity"/>
    <property type="evidence" value="ECO:0007669"/>
    <property type="project" value="InterPro"/>
</dbReference>
<dbReference type="eggNOG" id="ENOG502RJJK">
    <property type="taxonomic scope" value="Eukaryota"/>
</dbReference>
<keyword evidence="6" id="KW-0539">Nucleus</keyword>
<dbReference type="Gramene" id="ESQ38049">
    <property type="protein sequence ID" value="ESQ38049"/>
    <property type="gene ID" value="EUTSA_v10029312mg"/>
</dbReference>
<dbReference type="GO" id="GO:0003677">
    <property type="term" value="F:DNA binding"/>
    <property type="evidence" value="ECO:0007669"/>
    <property type="project" value="UniProtKB-KW"/>
</dbReference>
<reference evidence="10 11" key="1">
    <citation type="journal article" date="2013" name="Front. Plant Sci.">
        <title>The Reference Genome of the Halophytic Plant Eutrema salsugineum.</title>
        <authorList>
            <person name="Yang R."/>
            <person name="Jarvis D.E."/>
            <person name="Chen H."/>
            <person name="Beilstein M.A."/>
            <person name="Grimwood J."/>
            <person name="Jenkins J."/>
            <person name="Shu S."/>
            <person name="Prochnik S."/>
            <person name="Xin M."/>
            <person name="Ma C."/>
            <person name="Schmutz J."/>
            <person name="Wing R.A."/>
            <person name="Mitchell-Olds T."/>
            <person name="Schumaker K.S."/>
            <person name="Wang X."/>
        </authorList>
    </citation>
    <scope>NUCLEOTIDE SEQUENCE [LARGE SCALE GENOMIC DNA]</scope>
</reference>
<evidence type="ECO:0000256" key="1">
    <source>
        <dbReference type="ARBA" id="ARBA00004123"/>
    </source>
</evidence>
<protein>
    <recommendedName>
        <fullName evidence="9">BED-type domain-containing protein</fullName>
    </recommendedName>
</protein>
<evidence type="ECO:0000256" key="5">
    <source>
        <dbReference type="ARBA" id="ARBA00023125"/>
    </source>
</evidence>
<accession>V4L344</accession>
<dbReference type="Pfam" id="PF05699">
    <property type="entry name" value="Dimer_Tnp_hAT"/>
    <property type="match status" value="1"/>
</dbReference>
<dbReference type="PANTHER" id="PTHR32166">
    <property type="entry name" value="OSJNBA0013A04.12 PROTEIN"/>
    <property type="match status" value="1"/>
</dbReference>
<keyword evidence="4" id="KW-0862">Zinc</keyword>
<feature type="region of interest" description="Disordered" evidence="8">
    <location>
        <begin position="1"/>
        <end position="27"/>
    </location>
</feature>
<sequence>MDHSQGHNDNVDSNNIGSTDTNQSDDAPLWSYVSKLEKQGEKGGTRKFKCSFCSEIRQGSYSRVRAHLLGIKYAGIVVCKKVPRTEKLAMQRLEEEFEKKKNESGPREVSLPCEVGSALKKRKAADSPNEIGRMFFTGGLASNLARNPHYHRAFQFAAANKIDGYVPPGYNKLQTTLLEKERNHVEKLLDPLKSTWKEGGVTIVSDGWSDPLKKPLINSMATSGNGPVFIKAVNYFGEVKDRVFISGLMEEVINKVWKQNVVQIITDNAANCKAAGDIIESMYSHIYWTPCVVHTLNLALKNICAAKNVETNLETYDDCNWITIVHGDALAIKHFIMNHNMRLAIFSKFSPLKLLLVADTRFASIVVMLKRMKLIRYALKAMVISDEWTTYRDDDVGKAMLVREKILNDDWWENVSSIIDFTAPIYEMIRLCDTDKPCLHLVYEMWDSMIEKVKLEIYKKEKRQLSEFSVFYDVVYDILVARWTKNNTLLHCLAHSLNPRFYSEAWLNKDSTRLGPQKDAEISHERMECFKRLFPNTDDHLKVLNEYTLFSMKSGSFGDLTCISAMFTMEPKHWWANFGAQAPLLQTLAFKLLGQPTSSSCAERNWSTYKSIHSFTKKKQVGSKSCSRFDEKTKMWDVGGDEFDSTEDIGFLEFSDLSLNEPDFENSLLDY</sequence>
<evidence type="ECO:0000256" key="2">
    <source>
        <dbReference type="ARBA" id="ARBA00022723"/>
    </source>
</evidence>
<proteinExistence type="predicted"/>
<evidence type="ECO:0000259" key="9">
    <source>
        <dbReference type="PROSITE" id="PS50808"/>
    </source>
</evidence>
<gene>
    <name evidence="10" type="ORF">EUTSA_v10029312mg</name>
</gene>
<dbReference type="PANTHER" id="PTHR32166:SF81">
    <property type="entry name" value="OS06G0658400 PROTEIN"/>
    <property type="match status" value="1"/>
</dbReference>
<feature type="domain" description="BED-type" evidence="9">
    <location>
        <begin position="24"/>
        <end position="86"/>
    </location>
</feature>
<dbReference type="KEGG" id="eus:EUTSA_v10029312mg"/>
<evidence type="ECO:0000256" key="6">
    <source>
        <dbReference type="ARBA" id="ARBA00023242"/>
    </source>
</evidence>
<dbReference type="GO" id="GO:0008270">
    <property type="term" value="F:zinc ion binding"/>
    <property type="evidence" value="ECO:0007669"/>
    <property type="project" value="UniProtKB-KW"/>
</dbReference>
<evidence type="ECO:0000313" key="11">
    <source>
        <dbReference type="Proteomes" id="UP000030689"/>
    </source>
</evidence>
<evidence type="ECO:0000256" key="7">
    <source>
        <dbReference type="PROSITE-ProRule" id="PRU00027"/>
    </source>
</evidence>
<dbReference type="AlphaFoldDB" id="V4L344"/>
<organism evidence="10 11">
    <name type="scientific">Eutrema salsugineum</name>
    <name type="common">Saltwater cress</name>
    <name type="synonym">Sisymbrium salsugineum</name>
    <dbReference type="NCBI Taxonomy" id="72664"/>
    <lineage>
        <taxon>Eukaryota</taxon>
        <taxon>Viridiplantae</taxon>
        <taxon>Streptophyta</taxon>
        <taxon>Embryophyta</taxon>
        <taxon>Tracheophyta</taxon>
        <taxon>Spermatophyta</taxon>
        <taxon>Magnoliopsida</taxon>
        <taxon>eudicotyledons</taxon>
        <taxon>Gunneridae</taxon>
        <taxon>Pentapetalae</taxon>
        <taxon>rosids</taxon>
        <taxon>malvids</taxon>
        <taxon>Brassicales</taxon>
        <taxon>Brassicaceae</taxon>
        <taxon>Eutremeae</taxon>
        <taxon>Eutrema</taxon>
    </lineage>
</organism>
<keyword evidence="3 7" id="KW-0863">Zinc-finger</keyword>
<dbReference type="OMA" id="ARNPHYH"/>
<keyword evidence="11" id="KW-1185">Reference proteome</keyword>
<dbReference type="GO" id="GO:0005634">
    <property type="term" value="C:nucleus"/>
    <property type="evidence" value="ECO:0007669"/>
    <property type="project" value="UniProtKB-SubCell"/>
</dbReference>
<dbReference type="EMBL" id="KI517537">
    <property type="protein sequence ID" value="ESQ38049.1"/>
    <property type="molecule type" value="Genomic_DNA"/>
</dbReference>
<dbReference type="STRING" id="72664.V4L344"/>
<evidence type="ECO:0000256" key="4">
    <source>
        <dbReference type="ARBA" id="ARBA00022833"/>
    </source>
</evidence>
<feature type="compositionally biased region" description="Polar residues" evidence="8">
    <location>
        <begin position="11"/>
        <end position="25"/>
    </location>
</feature>
<dbReference type="InterPro" id="IPR012337">
    <property type="entry name" value="RNaseH-like_sf"/>
</dbReference>
<keyword evidence="2" id="KW-0479">Metal-binding</keyword>
<name>V4L344_EUTSA</name>
<dbReference type="PROSITE" id="PS50808">
    <property type="entry name" value="ZF_BED"/>
    <property type="match status" value="1"/>
</dbReference>
<dbReference type="SUPFAM" id="SSF53098">
    <property type="entry name" value="Ribonuclease H-like"/>
    <property type="match status" value="1"/>
</dbReference>
<evidence type="ECO:0000313" key="10">
    <source>
        <dbReference type="EMBL" id="ESQ38049.1"/>
    </source>
</evidence>
<dbReference type="InterPro" id="IPR003656">
    <property type="entry name" value="Znf_BED"/>
</dbReference>
<dbReference type="InterPro" id="IPR008906">
    <property type="entry name" value="HATC_C_dom"/>
</dbReference>